<evidence type="ECO:0000313" key="2">
    <source>
        <dbReference type="Proteomes" id="UP000294832"/>
    </source>
</evidence>
<dbReference type="InterPro" id="IPR021334">
    <property type="entry name" value="DUF2947"/>
</dbReference>
<accession>A0A4R2FGR1</accession>
<dbReference type="Proteomes" id="UP000294832">
    <property type="component" value="Unassembled WGS sequence"/>
</dbReference>
<dbReference type="AlphaFoldDB" id="A0A4R2FGR1"/>
<comment type="caution">
    <text evidence="1">The sequence shown here is derived from an EMBL/GenBank/DDBJ whole genome shotgun (WGS) entry which is preliminary data.</text>
</comment>
<dbReference type="EMBL" id="SLWF01000008">
    <property type="protein sequence ID" value="TCN85832.1"/>
    <property type="molecule type" value="Genomic_DNA"/>
</dbReference>
<proteinExistence type="predicted"/>
<dbReference type="OrthoDB" id="6687905at2"/>
<dbReference type="RefSeq" id="WP_133038584.1">
    <property type="nucleotide sequence ID" value="NZ_SLWF01000008.1"/>
</dbReference>
<dbReference type="Pfam" id="PF11163">
    <property type="entry name" value="DUF2947"/>
    <property type="match status" value="1"/>
</dbReference>
<gene>
    <name evidence="1" type="ORF">EDC91_10871</name>
</gene>
<reference evidence="1 2" key="1">
    <citation type="submission" date="2019-03" db="EMBL/GenBank/DDBJ databases">
        <title>Freshwater and sediment microbial communities from various areas in North America, analyzing microbe dynamics in response to fracking.</title>
        <authorList>
            <person name="Lamendella R."/>
        </authorList>
    </citation>
    <scope>NUCLEOTIDE SEQUENCE [LARGE SCALE GENOMIC DNA]</scope>
    <source>
        <strain evidence="1 2">74A</strain>
    </source>
</reference>
<name>A0A4R2FGR1_9GAMM</name>
<sequence>MSYSYLPLVEYRRQWIFNHHEMPVPDTDKAEIRPLTNQSAMALWNRWISSKSSCAEDFAKGDWALRSSTWHHTDTWQSQWESDDPELPRPITEFITWDDATRVYFCIEKYEILETSWAVFKRHWKCFLFCDDGPLLISNQHRQAIWFTQDGNYRLGLRG</sequence>
<evidence type="ECO:0000313" key="1">
    <source>
        <dbReference type="EMBL" id="TCN85832.1"/>
    </source>
</evidence>
<organism evidence="1 2">
    <name type="scientific">Shewanella fodinae</name>
    <dbReference type="NCBI Taxonomy" id="552357"/>
    <lineage>
        <taxon>Bacteria</taxon>
        <taxon>Pseudomonadati</taxon>
        <taxon>Pseudomonadota</taxon>
        <taxon>Gammaproteobacteria</taxon>
        <taxon>Alteromonadales</taxon>
        <taxon>Shewanellaceae</taxon>
        <taxon>Shewanella</taxon>
    </lineage>
</organism>
<protein>
    <submittedName>
        <fullName evidence="1">DUF2947 family protein</fullName>
    </submittedName>
</protein>
<keyword evidence="2" id="KW-1185">Reference proteome</keyword>